<name>A0A4Q7YG01_9GAMM</name>
<feature type="domain" description="Glycosyltransferase subfamily 4-like N-terminal" evidence="2">
    <location>
        <begin position="17"/>
        <end position="170"/>
    </location>
</feature>
<dbReference type="PANTHER" id="PTHR12526:SF638">
    <property type="entry name" value="SPORE COAT PROTEIN SA"/>
    <property type="match status" value="1"/>
</dbReference>
<dbReference type="SUPFAM" id="SSF53756">
    <property type="entry name" value="UDP-Glycosyltransferase/glycogen phosphorylase"/>
    <property type="match status" value="1"/>
</dbReference>
<dbReference type="Gene3D" id="3.40.50.2000">
    <property type="entry name" value="Glycogen Phosphorylase B"/>
    <property type="match status" value="2"/>
</dbReference>
<reference evidence="3 4" key="1">
    <citation type="submission" date="2019-02" db="EMBL/GenBank/DDBJ databases">
        <title>Genomic Encyclopedia of Type Strains, Phase IV (KMG-IV): sequencing the most valuable type-strain genomes for metagenomic binning, comparative biology and taxonomic classification.</title>
        <authorList>
            <person name="Goeker M."/>
        </authorList>
    </citation>
    <scope>NUCLEOTIDE SEQUENCE [LARGE SCALE GENOMIC DNA]</scope>
    <source>
        <strain evidence="3 4">DSM 105135</strain>
    </source>
</reference>
<gene>
    <name evidence="3" type="ORF">EV700_3344</name>
</gene>
<dbReference type="InterPro" id="IPR028098">
    <property type="entry name" value="Glyco_trans_4-like_N"/>
</dbReference>
<evidence type="ECO:0000259" key="2">
    <source>
        <dbReference type="Pfam" id="PF13439"/>
    </source>
</evidence>
<dbReference type="EMBL" id="SHKX01000018">
    <property type="protein sequence ID" value="RZU35391.1"/>
    <property type="molecule type" value="Genomic_DNA"/>
</dbReference>
<evidence type="ECO:0000313" key="4">
    <source>
        <dbReference type="Proteomes" id="UP000292423"/>
    </source>
</evidence>
<feature type="domain" description="Glycosyl transferase family 1" evidence="1">
    <location>
        <begin position="186"/>
        <end position="339"/>
    </location>
</feature>
<dbReference type="GO" id="GO:0016757">
    <property type="term" value="F:glycosyltransferase activity"/>
    <property type="evidence" value="ECO:0007669"/>
    <property type="project" value="InterPro"/>
</dbReference>
<keyword evidence="3" id="KW-0808">Transferase</keyword>
<dbReference type="Pfam" id="PF00534">
    <property type="entry name" value="Glycos_transf_1"/>
    <property type="match status" value="1"/>
</dbReference>
<sequence length="373" mass="41338">MNRRLTIVQTLPALDSGGVERGTLEIARALVAAGHRSIVISRGGRMVKQLEAEGSEHIALPVDRKSLSSLLQVSAFRKLLQEVRPDILHARSRVPAWIAWLAWRKLPVNDRPRFVTTVHGLYSVSFYSAIMTKGERVIAVSETVRDYIRKNYPHCPDRAIRLIYRGVDPAEFPHGYQPTAAWLEKWRTDYPQLTGKTILTLPGRITRLKGHEAFITLIERLKAQGLPIHGLIVGGAEAKKQAYLQEIEAAVQQRGLGNDITFTGHRSDIRDIFSQSHIAFSLSSKAETFGRTTLEALSIGTPVVGWNHGGVGEILAACYPQGAVIKDDVEGLITACEKLVRAPVTVPPVQTFRLADMCAQTLTVYEELTQNRA</sequence>
<accession>A0A4Q7YG01</accession>
<evidence type="ECO:0000313" key="3">
    <source>
        <dbReference type="EMBL" id="RZU35391.1"/>
    </source>
</evidence>
<dbReference type="Proteomes" id="UP000292423">
    <property type="component" value="Unassembled WGS sequence"/>
</dbReference>
<organism evidence="3 4">
    <name type="scientific">Fluviicoccus keumensis</name>
    <dbReference type="NCBI Taxonomy" id="1435465"/>
    <lineage>
        <taxon>Bacteria</taxon>
        <taxon>Pseudomonadati</taxon>
        <taxon>Pseudomonadota</taxon>
        <taxon>Gammaproteobacteria</taxon>
        <taxon>Moraxellales</taxon>
        <taxon>Moraxellaceae</taxon>
        <taxon>Fluviicoccus</taxon>
    </lineage>
</organism>
<dbReference type="AlphaFoldDB" id="A0A4Q7YG01"/>
<keyword evidence="4" id="KW-1185">Reference proteome</keyword>
<dbReference type="CDD" id="cd03819">
    <property type="entry name" value="GT4_WavL-like"/>
    <property type="match status" value="1"/>
</dbReference>
<protein>
    <submittedName>
        <fullName evidence="3">Glycosyltransferase involved in cell wall biosynthesis</fullName>
    </submittedName>
</protein>
<dbReference type="InterPro" id="IPR001296">
    <property type="entry name" value="Glyco_trans_1"/>
</dbReference>
<dbReference type="Pfam" id="PF13439">
    <property type="entry name" value="Glyco_transf_4"/>
    <property type="match status" value="1"/>
</dbReference>
<proteinExistence type="predicted"/>
<evidence type="ECO:0000259" key="1">
    <source>
        <dbReference type="Pfam" id="PF00534"/>
    </source>
</evidence>
<comment type="caution">
    <text evidence="3">The sequence shown here is derived from an EMBL/GenBank/DDBJ whole genome shotgun (WGS) entry which is preliminary data.</text>
</comment>
<dbReference type="PANTHER" id="PTHR12526">
    <property type="entry name" value="GLYCOSYLTRANSFERASE"/>
    <property type="match status" value="1"/>
</dbReference>
<dbReference type="GO" id="GO:1901135">
    <property type="term" value="P:carbohydrate derivative metabolic process"/>
    <property type="evidence" value="ECO:0007669"/>
    <property type="project" value="UniProtKB-ARBA"/>
</dbReference>